<dbReference type="EMBL" id="LT629695">
    <property type="protein sequence ID" value="SDH30790.1"/>
    <property type="molecule type" value="Genomic_DNA"/>
</dbReference>
<dbReference type="STRING" id="399736.SAMN04489720_0893"/>
<evidence type="ECO:0000259" key="9">
    <source>
        <dbReference type="PROSITE" id="PS50928"/>
    </source>
</evidence>
<evidence type="ECO:0000256" key="2">
    <source>
        <dbReference type="ARBA" id="ARBA00022448"/>
    </source>
</evidence>
<protein>
    <submittedName>
        <fullName evidence="10">Carbohydrate ABC transporter membrane protein 1, CUT1 family</fullName>
    </submittedName>
</protein>
<name>A0A1G8BDX5_9MICO</name>
<dbReference type="OrthoDB" id="9804439at2"/>
<keyword evidence="2 7" id="KW-0813">Transport</keyword>
<dbReference type="GO" id="GO:0055085">
    <property type="term" value="P:transmembrane transport"/>
    <property type="evidence" value="ECO:0007669"/>
    <property type="project" value="InterPro"/>
</dbReference>
<evidence type="ECO:0000256" key="6">
    <source>
        <dbReference type="ARBA" id="ARBA00023136"/>
    </source>
</evidence>
<gene>
    <name evidence="10" type="ORF">SAMN04489720_0893</name>
</gene>
<dbReference type="Pfam" id="PF00528">
    <property type="entry name" value="BPD_transp_1"/>
    <property type="match status" value="1"/>
</dbReference>
<feature type="transmembrane region" description="Helical" evidence="7">
    <location>
        <begin position="189"/>
        <end position="214"/>
    </location>
</feature>
<dbReference type="SUPFAM" id="SSF161098">
    <property type="entry name" value="MetI-like"/>
    <property type="match status" value="1"/>
</dbReference>
<comment type="similarity">
    <text evidence="7">Belongs to the binding-protein-dependent transport system permease family.</text>
</comment>
<organism evidence="10 11">
    <name type="scientific">Agrococcus jejuensis</name>
    <dbReference type="NCBI Taxonomy" id="399736"/>
    <lineage>
        <taxon>Bacteria</taxon>
        <taxon>Bacillati</taxon>
        <taxon>Actinomycetota</taxon>
        <taxon>Actinomycetes</taxon>
        <taxon>Micrococcales</taxon>
        <taxon>Microbacteriaceae</taxon>
        <taxon>Agrococcus</taxon>
    </lineage>
</organism>
<evidence type="ECO:0000313" key="10">
    <source>
        <dbReference type="EMBL" id="SDH30790.1"/>
    </source>
</evidence>
<reference evidence="11" key="1">
    <citation type="submission" date="2016-10" db="EMBL/GenBank/DDBJ databases">
        <authorList>
            <person name="Varghese N."/>
            <person name="Submissions S."/>
        </authorList>
    </citation>
    <scope>NUCLEOTIDE SEQUENCE [LARGE SCALE GENOMIC DNA]</scope>
    <source>
        <strain evidence="11">DSM 22002</strain>
    </source>
</reference>
<dbReference type="RefSeq" id="WP_092502802.1">
    <property type="nucleotide sequence ID" value="NZ_LT629695.1"/>
</dbReference>
<keyword evidence="5 7" id="KW-1133">Transmembrane helix</keyword>
<keyword evidence="11" id="KW-1185">Reference proteome</keyword>
<feature type="transmembrane region" description="Helical" evidence="7">
    <location>
        <begin position="130"/>
        <end position="156"/>
    </location>
</feature>
<feature type="region of interest" description="Disordered" evidence="8">
    <location>
        <begin position="1"/>
        <end position="29"/>
    </location>
</feature>
<dbReference type="PANTHER" id="PTHR43227:SF8">
    <property type="entry name" value="DIACETYLCHITOBIOSE UPTAKE SYSTEM PERMEASE PROTEIN DASB"/>
    <property type="match status" value="1"/>
</dbReference>
<evidence type="ECO:0000313" key="11">
    <source>
        <dbReference type="Proteomes" id="UP000198822"/>
    </source>
</evidence>
<dbReference type="InterPro" id="IPR035906">
    <property type="entry name" value="MetI-like_sf"/>
</dbReference>
<dbReference type="Gene3D" id="1.10.3720.10">
    <property type="entry name" value="MetI-like"/>
    <property type="match status" value="1"/>
</dbReference>
<evidence type="ECO:0000256" key="7">
    <source>
        <dbReference type="RuleBase" id="RU363032"/>
    </source>
</evidence>
<dbReference type="PANTHER" id="PTHR43227">
    <property type="entry name" value="BLL4140 PROTEIN"/>
    <property type="match status" value="1"/>
</dbReference>
<dbReference type="PROSITE" id="PS50928">
    <property type="entry name" value="ABC_TM1"/>
    <property type="match status" value="1"/>
</dbReference>
<comment type="subcellular location">
    <subcellularLocation>
        <location evidence="1 7">Cell membrane</location>
        <topology evidence="1 7">Multi-pass membrane protein</topology>
    </subcellularLocation>
</comment>
<evidence type="ECO:0000256" key="8">
    <source>
        <dbReference type="SAM" id="MobiDB-lite"/>
    </source>
</evidence>
<feature type="transmembrane region" description="Helical" evidence="7">
    <location>
        <begin position="33"/>
        <end position="57"/>
    </location>
</feature>
<feature type="domain" description="ABC transmembrane type-1" evidence="9">
    <location>
        <begin position="98"/>
        <end position="316"/>
    </location>
</feature>
<dbReference type="AlphaFoldDB" id="A0A1G8BDX5"/>
<feature type="transmembrane region" description="Helical" evidence="7">
    <location>
        <begin position="235"/>
        <end position="257"/>
    </location>
</feature>
<dbReference type="InterPro" id="IPR050809">
    <property type="entry name" value="UgpAE/MalFG_permease"/>
</dbReference>
<feature type="transmembrane region" description="Helical" evidence="7">
    <location>
        <begin position="298"/>
        <end position="317"/>
    </location>
</feature>
<feature type="transmembrane region" description="Helical" evidence="7">
    <location>
        <begin position="102"/>
        <end position="123"/>
    </location>
</feature>
<proteinExistence type="inferred from homology"/>
<accession>A0A1G8BDX5</accession>
<dbReference type="CDD" id="cd06261">
    <property type="entry name" value="TM_PBP2"/>
    <property type="match status" value="1"/>
</dbReference>
<keyword evidence="4 7" id="KW-0812">Transmembrane</keyword>
<evidence type="ECO:0000256" key="3">
    <source>
        <dbReference type="ARBA" id="ARBA00022475"/>
    </source>
</evidence>
<dbReference type="GO" id="GO:0005886">
    <property type="term" value="C:plasma membrane"/>
    <property type="evidence" value="ECO:0007669"/>
    <property type="project" value="UniProtKB-SubCell"/>
</dbReference>
<keyword evidence="6 7" id="KW-0472">Membrane</keyword>
<keyword evidence="3" id="KW-1003">Cell membrane</keyword>
<evidence type="ECO:0000256" key="1">
    <source>
        <dbReference type="ARBA" id="ARBA00004651"/>
    </source>
</evidence>
<evidence type="ECO:0000256" key="4">
    <source>
        <dbReference type="ARBA" id="ARBA00022692"/>
    </source>
</evidence>
<evidence type="ECO:0000256" key="5">
    <source>
        <dbReference type="ARBA" id="ARBA00022989"/>
    </source>
</evidence>
<sequence>MVQTQVPTAASPAVTAIAPPPGRRPASRDRRRAGALPYALLAPATIVVLAIIGWPLLQLVILSFQEFGRAQAFGQPAEWVGLDNYVGVLTDPVFWEVLGRTVGFAAVCVAVTMVLGTLIALLMQRLPTPFRILVSVGLLLAWSMPALTATIVWGWIVDTEYGVLNQLLRDGLGLAQFDRHSWLIEPMSFMGVAVVIIVWGAIPFVAFTVFAGLTQVPGEQLEAAALDGAGPVQRFTAIVLPQVAPILVIATILQIIWDLRVFTQIFALQDIGGIRGETSTLGVYIYQTAIAGGEFGEGGALAIITMAAISVASIALVRRMLRADS</sequence>
<dbReference type="Proteomes" id="UP000198822">
    <property type="component" value="Chromosome I"/>
</dbReference>
<dbReference type="InterPro" id="IPR000515">
    <property type="entry name" value="MetI-like"/>
</dbReference>